<gene>
    <name evidence="2" type="ORF">GWK41_04350</name>
</gene>
<dbReference type="EMBL" id="JAACYA010000001">
    <property type="protein sequence ID" value="MBK3332297.1"/>
    <property type="molecule type" value="Genomic_DNA"/>
</dbReference>
<reference evidence="2 3" key="1">
    <citation type="journal article" date="2021" name="Syst. Appl. Microbiol.">
        <title>Persephonella atlantica sp. nov.: How to adapt to physico-chemical gradients in high temperature hydrothermal habitats.</title>
        <authorList>
            <person name="Francois D.X."/>
            <person name="Godfroy A."/>
            <person name="Mathien C."/>
            <person name="Aube J."/>
            <person name="Cathalot C."/>
            <person name="Lesongeur F."/>
            <person name="L'Haridon S."/>
            <person name="Philippon X."/>
            <person name="Roussel E.G."/>
        </authorList>
    </citation>
    <scope>NUCLEOTIDE SEQUENCE [LARGE SCALE GENOMIC DNA]</scope>
    <source>
        <strain evidence="2 3">MO1340</strain>
    </source>
</reference>
<dbReference type="Proteomes" id="UP000772812">
    <property type="component" value="Unassembled WGS sequence"/>
</dbReference>
<evidence type="ECO:0000256" key="1">
    <source>
        <dbReference type="SAM" id="Phobius"/>
    </source>
</evidence>
<accession>A0ABS1GH96</accession>
<feature type="transmembrane region" description="Helical" evidence="1">
    <location>
        <begin position="12"/>
        <end position="37"/>
    </location>
</feature>
<dbReference type="NCBIfam" id="TIGR02532">
    <property type="entry name" value="IV_pilin_GFxxxE"/>
    <property type="match status" value="1"/>
</dbReference>
<keyword evidence="1" id="KW-1133">Transmembrane helix</keyword>
<dbReference type="Pfam" id="PF07963">
    <property type="entry name" value="N_methyl"/>
    <property type="match status" value="1"/>
</dbReference>
<proteinExistence type="predicted"/>
<protein>
    <submittedName>
        <fullName evidence="2">Prepilin-type N-terminal cleavage/methylation domain-containing protein</fullName>
    </submittedName>
</protein>
<comment type="caution">
    <text evidence="2">The sequence shown here is derived from an EMBL/GenBank/DDBJ whole genome shotgun (WGS) entry which is preliminary data.</text>
</comment>
<dbReference type="PROSITE" id="PS00409">
    <property type="entry name" value="PROKAR_NTER_METHYL"/>
    <property type="match status" value="1"/>
</dbReference>
<keyword evidence="3" id="KW-1185">Reference proteome</keyword>
<dbReference type="InterPro" id="IPR045584">
    <property type="entry name" value="Pilin-like"/>
</dbReference>
<organism evidence="2 3">
    <name type="scientific">Persephonella atlantica</name>
    <dbReference type="NCBI Taxonomy" id="2699429"/>
    <lineage>
        <taxon>Bacteria</taxon>
        <taxon>Pseudomonadati</taxon>
        <taxon>Aquificota</taxon>
        <taxon>Aquificia</taxon>
        <taxon>Aquificales</taxon>
        <taxon>Hydrogenothermaceae</taxon>
        <taxon>Persephonella</taxon>
    </lineage>
</organism>
<dbReference type="SUPFAM" id="SSF54523">
    <property type="entry name" value="Pili subunits"/>
    <property type="match status" value="1"/>
</dbReference>
<evidence type="ECO:0000313" key="3">
    <source>
        <dbReference type="Proteomes" id="UP000772812"/>
    </source>
</evidence>
<keyword evidence="1" id="KW-0812">Transmembrane</keyword>
<dbReference type="InterPro" id="IPR012902">
    <property type="entry name" value="N_methyl_site"/>
</dbReference>
<name>A0ABS1GH96_9AQUI</name>
<evidence type="ECO:0000313" key="2">
    <source>
        <dbReference type="EMBL" id="MBK3332297.1"/>
    </source>
</evidence>
<sequence>MKYFSDTNFKTGFTLLELLIVVTLIAVVFTVAGMVFVNNLKSFSLLSSSLNENAIKLGFINQLTSQLFSKYEGRTINFLATKDGISFYTYYPVIYEGVVRAEYRFNKEEDGAITVIYEEFPYPDNKLGHAGLKKVFIGRFRQVEIEFLENNSWKTGYKSKNFPEVIKVDFGDAVHYITVNVKD</sequence>
<keyword evidence="1" id="KW-0472">Membrane</keyword>
<dbReference type="RefSeq" id="WP_200673676.1">
    <property type="nucleotide sequence ID" value="NZ_JAACYA010000001.1"/>
</dbReference>